<keyword evidence="3 6" id="KW-0812">Transmembrane</keyword>
<dbReference type="KEGG" id="vei:Veis_3391"/>
<evidence type="ECO:0000256" key="1">
    <source>
        <dbReference type="ARBA" id="ARBA00004141"/>
    </source>
</evidence>
<sequence length="304" mass="31603">MSVMGVMGAMTTVWGPFADYEFMRRALAGCVCLSVGASPLGVILLLRRMSLVGDAMAHAILPGAALGYFFFGLSLPAMTAGGLLAGLLVVALAGMVSRLTTLREDASFASFYLISLALGVLLVSLRGSNVDLLHVLFGSVLALDDPTLLLGASIATVSVFALALIYRPLAVECFDPGFLRGMGRQGVLAHAVFMLLLVLNLVGGFHSLGTLMAVAFLILPAAAARFWVRSLGAQMALAVLCGLAGSGAGLWLSFRLGIAASSAITLCLGVLYAVSLTVGPDGGLWARRPPRRQRNMSVTAGESR</sequence>
<evidence type="ECO:0000256" key="3">
    <source>
        <dbReference type="ARBA" id="ARBA00022692"/>
    </source>
</evidence>
<feature type="transmembrane region" description="Helical" evidence="7">
    <location>
        <begin position="235"/>
        <end position="254"/>
    </location>
</feature>
<evidence type="ECO:0000256" key="7">
    <source>
        <dbReference type="SAM" id="Phobius"/>
    </source>
</evidence>
<dbReference type="PANTHER" id="PTHR30477">
    <property type="entry name" value="ABC-TRANSPORTER METAL-BINDING PROTEIN"/>
    <property type="match status" value="1"/>
</dbReference>
<evidence type="ECO:0000256" key="4">
    <source>
        <dbReference type="ARBA" id="ARBA00022989"/>
    </source>
</evidence>
<dbReference type="RefSeq" id="WP_011811104.1">
    <property type="nucleotide sequence ID" value="NC_008786.1"/>
</dbReference>
<dbReference type="GeneID" id="76461819"/>
<dbReference type="EMBL" id="CP000542">
    <property type="protein sequence ID" value="ABM59112.1"/>
    <property type="molecule type" value="Genomic_DNA"/>
</dbReference>
<keyword evidence="9" id="KW-1185">Reference proteome</keyword>
<accession>A1WNA5</accession>
<comment type="subcellular location">
    <subcellularLocation>
        <location evidence="6">Cell membrane</location>
        <topology evidence="6">Multi-pass membrane protein</topology>
    </subcellularLocation>
    <subcellularLocation>
        <location evidence="1">Membrane</location>
        <topology evidence="1">Multi-pass membrane protein</topology>
    </subcellularLocation>
</comment>
<proteinExistence type="inferred from homology"/>
<dbReference type="Pfam" id="PF00950">
    <property type="entry name" value="ABC-3"/>
    <property type="match status" value="1"/>
</dbReference>
<protein>
    <submittedName>
        <fullName evidence="8">ABC-3 protein</fullName>
    </submittedName>
</protein>
<feature type="transmembrane region" description="Helical" evidence="7">
    <location>
        <begin position="147"/>
        <end position="166"/>
    </location>
</feature>
<keyword evidence="4 7" id="KW-1133">Transmembrane helix</keyword>
<evidence type="ECO:0000313" key="8">
    <source>
        <dbReference type="EMBL" id="ABM59112.1"/>
    </source>
</evidence>
<keyword evidence="5 7" id="KW-0472">Membrane</keyword>
<gene>
    <name evidence="8" type="ordered locus">Veis_3391</name>
</gene>
<dbReference type="SUPFAM" id="SSF81345">
    <property type="entry name" value="ABC transporter involved in vitamin B12 uptake, BtuC"/>
    <property type="match status" value="1"/>
</dbReference>
<dbReference type="PANTHER" id="PTHR30477:SF13">
    <property type="entry name" value="IRON TRANSPORT SYSTEM MEMBRANE PROTEIN HI_0360-RELATED"/>
    <property type="match status" value="1"/>
</dbReference>
<keyword evidence="6" id="KW-0813">Transport</keyword>
<dbReference type="AlphaFoldDB" id="A1WNA5"/>
<comment type="similarity">
    <text evidence="2 6">Belongs to the ABC-3 integral membrane protein family.</text>
</comment>
<feature type="transmembrane region" description="Helical" evidence="7">
    <location>
        <begin position="211"/>
        <end position="228"/>
    </location>
</feature>
<dbReference type="eggNOG" id="COG1108">
    <property type="taxonomic scope" value="Bacteria"/>
</dbReference>
<evidence type="ECO:0000313" key="9">
    <source>
        <dbReference type="Proteomes" id="UP000000374"/>
    </source>
</evidence>
<feature type="transmembrane region" description="Helical" evidence="7">
    <location>
        <begin position="187"/>
        <end position="205"/>
    </location>
</feature>
<organism evidence="8 9">
    <name type="scientific">Verminephrobacter eiseniae (strain EF01-2)</name>
    <dbReference type="NCBI Taxonomy" id="391735"/>
    <lineage>
        <taxon>Bacteria</taxon>
        <taxon>Pseudomonadati</taxon>
        <taxon>Pseudomonadota</taxon>
        <taxon>Betaproteobacteria</taxon>
        <taxon>Burkholderiales</taxon>
        <taxon>Comamonadaceae</taxon>
        <taxon>Verminephrobacter</taxon>
    </lineage>
</organism>
<evidence type="ECO:0000256" key="5">
    <source>
        <dbReference type="ARBA" id="ARBA00023136"/>
    </source>
</evidence>
<reference evidence="9" key="1">
    <citation type="submission" date="2006-12" db="EMBL/GenBank/DDBJ databases">
        <title>Complete sequence of chromosome 1 of Verminephrobacter eiseniae EF01-2.</title>
        <authorList>
            <person name="Copeland A."/>
            <person name="Lucas S."/>
            <person name="Lapidus A."/>
            <person name="Barry K."/>
            <person name="Detter J.C."/>
            <person name="Glavina del Rio T."/>
            <person name="Dalin E."/>
            <person name="Tice H."/>
            <person name="Pitluck S."/>
            <person name="Chertkov O."/>
            <person name="Brettin T."/>
            <person name="Bruce D."/>
            <person name="Han C."/>
            <person name="Tapia R."/>
            <person name="Gilna P."/>
            <person name="Schmutz J."/>
            <person name="Larimer F."/>
            <person name="Land M."/>
            <person name="Hauser L."/>
            <person name="Kyrpides N."/>
            <person name="Kim E."/>
            <person name="Stahl D."/>
            <person name="Richardson P."/>
        </authorList>
    </citation>
    <scope>NUCLEOTIDE SEQUENCE [LARGE SCALE GENOMIC DNA]</scope>
    <source>
        <strain evidence="9">EF01-2</strain>
    </source>
</reference>
<dbReference type="GO" id="GO:0043190">
    <property type="term" value="C:ATP-binding cassette (ABC) transporter complex"/>
    <property type="evidence" value="ECO:0007669"/>
    <property type="project" value="InterPro"/>
</dbReference>
<feature type="transmembrane region" description="Helical" evidence="7">
    <location>
        <begin position="108"/>
        <end position="127"/>
    </location>
</feature>
<evidence type="ECO:0000256" key="2">
    <source>
        <dbReference type="ARBA" id="ARBA00008034"/>
    </source>
</evidence>
<feature type="transmembrane region" description="Helical" evidence="7">
    <location>
        <begin position="26"/>
        <end position="46"/>
    </location>
</feature>
<feature type="transmembrane region" description="Helical" evidence="7">
    <location>
        <begin position="260"/>
        <end position="286"/>
    </location>
</feature>
<feature type="transmembrane region" description="Helical" evidence="7">
    <location>
        <begin position="51"/>
        <end position="71"/>
    </location>
</feature>
<dbReference type="STRING" id="391735.Veis_3391"/>
<dbReference type="Proteomes" id="UP000000374">
    <property type="component" value="Chromosome"/>
</dbReference>
<dbReference type="GO" id="GO:0055085">
    <property type="term" value="P:transmembrane transport"/>
    <property type="evidence" value="ECO:0007669"/>
    <property type="project" value="InterPro"/>
</dbReference>
<dbReference type="InterPro" id="IPR037294">
    <property type="entry name" value="ABC_BtuC-like"/>
</dbReference>
<feature type="transmembrane region" description="Helical" evidence="7">
    <location>
        <begin position="77"/>
        <end position="96"/>
    </location>
</feature>
<evidence type="ECO:0000256" key="6">
    <source>
        <dbReference type="RuleBase" id="RU003943"/>
    </source>
</evidence>
<dbReference type="InterPro" id="IPR001626">
    <property type="entry name" value="ABC_TroCD"/>
</dbReference>
<dbReference type="HOGENOM" id="CLU_028808_4_2_4"/>
<dbReference type="GO" id="GO:0010043">
    <property type="term" value="P:response to zinc ion"/>
    <property type="evidence" value="ECO:0007669"/>
    <property type="project" value="TreeGrafter"/>
</dbReference>
<name>A1WNA5_VEREI</name>